<dbReference type="InterPro" id="IPR037171">
    <property type="entry name" value="NagB/RpiA_transferase-like"/>
</dbReference>
<dbReference type="Pfam" id="PF01182">
    <property type="entry name" value="Glucosamine_iso"/>
    <property type="match status" value="1"/>
</dbReference>
<feature type="domain" description="Glucosamine/galactosamine-6-phosphate isomerase" evidence="8">
    <location>
        <begin position="12"/>
        <end position="218"/>
    </location>
</feature>
<accession>A0ABS9QH75</accession>
<dbReference type="Proteomes" id="UP001201701">
    <property type="component" value="Unassembled WGS sequence"/>
</dbReference>
<dbReference type="InterPro" id="IPR039104">
    <property type="entry name" value="6PGL"/>
</dbReference>
<evidence type="ECO:0000256" key="6">
    <source>
        <dbReference type="ARBA" id="ARBA00020337"/>
    </source>
</evidence>
<dbReference type="PANTHER" id="PTHR11054:SF0">
    <property type="entry name" value="6-PHOSPHOGLUCONOLACTONASE"/>
    <property type="match status" value="1"/>
</dbReference>
<comment type="caution">
    <text evidence="9">The sequence shown here is derived from an EMBL/GenBank/DDBJ whole genome shotgun (WGS) entry which is preliminary data.</text>
</comment>
<evidence type="ECO:0000256" key="7">
    <source>
        <dbReference type="RuleBase" id="RU365095"/>
    </source>
</evidence>
<keyword evidence="7 9" id="KW-0378">Hydrolase</keyword>
<name>A0ABS9QH75_9HYPH</name>
<dbReference type="RefSeq" id="WP_239367205.1">
    <property type="nucleotide sequence ID" value="NZ_JAKREW010000017.1"/>
</dbReference>
<evidence type="ECO:0000313" key="10">
    <source>
        <dbReference type="Proteomes" id="UP001201701"/>
    </source>
</evidence>
<comment type="function">
    <text evidence="2 7">Hydrolysis of 6-phosphogluconolactone to 6-phosphogluconate.</text>
</comment>
<comment type="similarity">
    <text evidence="4 7">Belongs to the glucosamine/galactosamine-6-phosphate isomerase family. 6-phosphogluconolactonase subfamily.</text>
</comment>
<evidence type="ECO:0000259" key="8">
    <source>
        <dbReference type="Pfam" id="PF01182"/>
    </source>
</evidence>
<dbReference type="SUPFAM" id="SSF100950">
    <property type="entry name" value="NagB/RpiA/CoA transferase-like"/>
    <property type="match status" value="1"/>
</dbReference>
<dbReference type="Gene3D" id="3.40.50.1360">
    <property type="match status" value="1"/>
</dbReference>
<evidence type="ECO:0000256" key="4">
    <source>
        <dbReference type="ARBA" id="ARBA00010662"/>
    </source>
</evidence>
<dbReference type="CDD" id="cd01400">
    <property type="entry name" value="6PGL"/>
    <property type="match status" value="1"/>
</dbReference>
<dbReference type="EMBL" id="JAKREW010000017">
    <property type="protein sequence ID" value="MCG7506742.1"/>
    <property type="molecule type" value="Genomic_DNA"/>
</dbReference>
<evidence type="ECO:0000256" key="3">
    <source>
        <dbReference type="ARBA" id="ARBA00004961"/>
    </source>
</evidence>
<dbReference type="PANTHER" id="PTHR11054">
    <property type="entry name" value="6-PHOSPHOGLUCONOLACTONASE"/>
    <property type="match status" value="1"/>
</dbReference>
<dbReference type="InterPro" id="IPR005900">
    <property type="entry name" value="6-phosphogluconolactonase_DevB"/>
</dbReference>
<reference evidence="9 10" key="1">
    <citation type="submission" date="2022-02" db="EMBL/GenBank/DDBJ databases">
        <title>Draft genome sequence of Mezorhizobium retamae strain IRAMC:0171 isolated from Retama raetam nodules.</title>
        <authorList>
            <person name="Bengaied R."/>
            <person name="Sbissi I."/>
            <person name="Huber K."/>
            <person name="Ghodbane F."/>
            <person name="Nouioui I."/>
            <person name="Tarhouni M."/>
            <person name="Gtari M."/>
        </authorList>
    </citation>
    <scope>NUCLEOTIDE SEQUENCE [LARGE SCALE GENOMIC DNA]</scope>
    <source>
        <strain evidence="9 10">IRAMC:0171</strain>
    </source>
</reference>
<protein>
    <recommendedName>
        <fullName evidence="6 7">6-phosphogluconolactonase</fullName>
        <shortName evidence="7">6PGL</shortName>
        <ecNumber evidence="5 7">3.1.1.31</ecNumber>
    </recommendedName>
</protein>
<proteinExistence type="inferred from homology"/>
<keyword evidence="10" id="KW-1185">Reference proteome</keyword>
<evidence type="ECO:0000256" key="1">
    <source>
        <dbReference type="ARBA" id="ARBA00000832"/>
    </source>
</evidence>
<organism evidence="9 10">
    <name type="scientific">Mesorhizobium retamae</name>
    <dbReference type="NCBI Taxonomy" id="2912854"/>
    <lineage>
        <taxon>Bacteria</taxon>
        <taxon>Pseudomonadati</taxon>
        <taxon>Pseudomonadota</taxon>
        <taxon>Alphaproteobacteria</taxon>
        <taxon>Hyphomicrobiales</taxon>
        <taxon>Phyllobacteriaceae</taxon>
        <taxon>Mesorhizobium</taxon>
    </lineage>
</organism>
<dbReference type="InterPro" id="IPR006148">
    <property type="entry name" value="Glc/Gal-6P_isomerase"/>
</dbReference>
<gene>
    <name evidence="7 9" type="primary">pgl</name>
    <name evidence="9" type="ORF">L4923_17080</name>
</gene>
<evidence type="ECO:0000256" key="5">
    <source>
        <dbReference type="ARBA" id="ARBA00013198"/>
    </source>
</evidence>
<evidence type="ECO:0000256" key="2">
    <source>
        <dbReference type="ARBA" id="ARBA00002681"/>
    </source>
</evidence>
<comment type="catalytic activity">
    <reaction evidence="1 7">
        <text>6-phospho-D-glucono-1,5-lactone + H2O = 6-phospho-D-gluconate + H(+)</text>
        <dbReference type="Rhea" id="RHEA:12556"/>
        <dbReference type="ChEBI" id="CHEBI:15377"/>
        <dbReference type="ChEBI" id="CHEBI:15378"/>
        <dbReference type="ChEBI" id="CHEBI:57955"/>
        <dbReference type="ChEBI" id="CHEBI:58759"/>
        <dbReference type="EC" id="3.1.1.31"/>
    </reaction>
</comment>
<dbReference type="NCBIfam" id="TIGR01198">
    <property type="entry name" value="pgl"/>
    <property type="match status" value="1"/>
</dbReference>
<sequence>MAGNYRRNDFADRESLAAALAETVASRLSAEIQATQAASLAVSGGSTPARFFEVLSNTDIAWDSVNLTLIDERYVPDTSPRSNAGLVKAKLTRNKAANARFLPLYHSGELDADLKDAEHFLTSFFNPPDVAILGMGNDGHTASFFPDAKELEHLLDPASRDEIAAVHADSAGELRLTLTLSLIRRAHFIALHIEGAEKLATLEKALAPGSTWPIRRVIDAATSPVEIFWAP</sequence>
<comment type="pathway">
    <text evidence="3 7">Carbohydrate degradation; pentose phosphate pathway; D-ribulose 5-phosphate from D-glucose 6-phosphate (oxidative stage): step 2/3.</text>
</comment>
<dbReference type="GO" id="GO:0017057">
    <property type="term" value="F:6-phosphogluconolactonase activity"/>
    <property type="evidence" value="ECO:0007669"/>
    <property type="project" value="UniProtKB-EC"/>
</dbReference>
<dbReference type="EC" id="3.1.1.31" evidence="5 7"/>
<evidence type="ECO:0000313" key="9">
    <source>
        <dbReference type="EMBL" id="MCG7506742.1"/>
    </source>
</evidence>